<comment type="caution">
    <text evidence="1">The sequence shown here is derived from an EMBL/GenBank/DDBJ whole genome shotgun (WGS) entry which is preliminary data.</text>
</comment>
<keyword evidence="2" id="KW-1185">Reference proteome</keyword>
<dbReference type="EMBL" id="JAEUBE010000295">
    <property type="protein sequence ID" value="KAH3666137.1"/>
    <property type="molecule type" value="Genomic_DNA"/>
</dbReference>
<reference evidence="1" key="2">
    <citation type="submission" date="2021-01" db="EMBL/GenBank/DDBJ databases">
        <authorList>
            <person name="Schikora-Tamarit M.A."/>
        </authorList>
    </citation>
    <scope>NUCLEOTIDE SEQUENCE</scope>
    <source>
        <strain evidence="1">CBS6075</strain>
    </source>
</reference>
<evidence type="ECO:0000313" key="1">
    <source>
        <dbReference type="EMBL" id="KAH3666137.1"/>
    </source>
</evidence>
<accession>A0A9P8P6G4</accession>
<dbReference type="GeneID" id="70236291"/>
<proteinExistence type="predicted"/>
<reference evidence="1" key="1">
    <citation type="journal article" date="2021" name="Open Biol.">
        <title>Shared evolutionary footprints suggest mitochondrial oxidative damage underlies multiple complex I losses in fungi.</title>
        <authorList>
            <person name="Schikora-Tamarit M.A."/>
            <person name="Marcet-Houben M."/>
            <person name="Nosek J."/>
            <person name="Gabaldon T."/>
        </authorList>
    </citation>
    <scope>NUCLEOTIDE SEQUENCE</scope>
    <source>
        <strain evidence="1">CBS6075</strain>
    </source>
</reference>
<dbReference type="RefSeq" id="XP_046061341.1">
    <property type="nucleotide sequence ID" value="XM_046205392.1"/>
</dbReference>
<sequence>MIRTTAASVSKIRDLLMASMVSDLWVSSSTLEPEETVSTLIFVCGDLNWSLTENTSSGLTSLDIGVFFSNRVREATEIDCRCLMRSGFGILVML</sequence>
<dbReference type="AlphaFoldDB" id="A0A9P8P6G4"/>
<organism evidence="1 2">
    <name type="scientific">Ogataea philodendri</name>
    <dbReference type="NCBI Taxonomy" id="1378263"/>
    <lineage>
        <taxon>Eukaryota</taxon>
        <taxon>Fungi</taxon>
        <taxon>Dikarya</taxon>
        <taxon>Ascomycota</taxon>
        <taxon>Saccharomycotina</taxon>
        <taxon>Pichiomycetes</taxon>
        <taxon>Pichiales</taxon>
        <taxon>Pichiaceae</taxon>
        <taxon>Ogataea</taxon>
    </lineage>
</organism>
<gene>
    <name evidence="1" type="ORF">OGAPHI_004326</name>
</gene>
<dbReference type="Proteomes" id="UP000769157">
    <property type="component" value="Unassembled WGS sequence"/>
</dbReference>
<protein>
    <submittedName>
        <fullName evidence="1">Uncharacterized protein</fullName>
    </submittedName>
</protein>
<name>A0A9P8P6G4_9ASCO</name>
<evidence type="ECO:0000313" key="2">
    <source>
        <dbReference type="Proteomes" id="UP000769157"/>
    </source>
</evidence>